<feature type="region of interest" description="Disordered" evidence="8">
    <location>
        <begin position="159"/>
        <end position="197"/>
    </location>
</feature>
<sequence length="272" mass="31225">MSTLHEFDYEPESIDSFNPLINQSNQSINQIDNMYELLLQNNNNNDQDDQSSINSMNFDNYKYSFPNSSVSSIIPNNNTTTTINPKKLNSRTNSIDINFNLNLNDEGPLDQNDNNKSNWLMNEEFKNAIATWINQNEKSNTTTTKKSKSNSISYPSLNYQKTSITKRRKSDSIIPQFPTTSSSSSSSTPSSSSSLIPETSSIISINQEFNELDEDAKPFKCEECPKAFRRSEHLKRHFRSVHSNIRPFPCKFCEKKFSRSDNLAQHLRTHKH</sequence>
<dbReference type="FunFam" id="3.30.160.60:FF:000065">
    <property type="entry name" value="B-cell CLL/lymphoma 6, member B"/>
    <property type="match status" value="1"/>
</dbReference>
<dbReference type="EMBL" id="CAIF01000049">
    <property type="protein sequence ID" value="CCH42581.1"/>
    <property type="molecule type" value="Genomic_DNA"/>
</dbReference>
<comment type="caution">
    <text evidence="11">The sequence shown here is derived from an EMBL/GenBank/DDBJ whole genome shotgun (WGS) entry which is preliminary data.</text>
</comment>
<dbReference type="InterPro" id="IPR003656">
    <property type="entry name" value="Znf_BED"/>
</dbReference>
<evidence type="ECO:0000256" key="4">
    <source>
        <dbReference type="ARBA" id="ARBA00022771"/>
    </source>
</evidence>
<dbReference type="InterPro" id="IPR013087">
    <property type="entry name" value="Znf_C2H2_type"/>
</dbReference>
<dbReference type="eggNOG" id="KOG1721">
    <property type="taxonomic scope" value="Eukaryota"/>
</dbReference>
<dbReference type="PANTHER" id="PTHR24408">
    <property type="entry name" value="ZINC FINGER PROTEIN"/>
    <property type="match status" value="1"/>
</dbReference>
<dbReference type="Pfam" id="PF00096">
    <property type="entry name" value="zf-C2H2"/>
    <property type="match status" value="2"/>
</dbReference>
<keyword evidence="5" id="KW-0862">Zinc</keyword>
<dbReference type="GO" id="GO:0008270">
    <property type="term" value="F:zinc ion binding"/>
    <property type="evidence" value="ECO:0007669"/>
    <property type="project" value="UniProtKB-KW"/>
</dbReference>
<dbReference type="SMART" id="SM00355">
    <property type="entry name" value="ZnF_C2H2"/>
    <property type="match status" value="2"/>
</dbReference>
<feature type="compositionally biased region" description="Low complexity" evidence="8">
    <location>
        <begin position="172"/>
        <end position="197"/>
    </location>
</feature>
<feature type="domain" description="C2H2-type" evidence="9">
    <location>
        <begin position="219"/>
        <end position="247"/>
    </location>
</feature>
<gene>
    <name evidence="11" type="ORF">BN7_2125</name>
</gene>
<dbReference type="GO" id="GO:0000981">
    <property type="term" value="F:DNA-binding transcription factor activity, RNA polymerase II-specific"/>
    <property type="evidence" value="ECO:0007669"/>
    <property type="project" value="TreeGrafter"/>
</dbReference>
<evidence type="ECO:0000256" key="6">
    <source>
        <dbReference type="ARBA" id="ARBA00023242"/>
    </source>
</evidence>
<dbReference type="PANTHER" id="PTHR24408:SF58">
    <property type="entry name" value="TRANSCRIPTION FACTOR (TFIIIA), PUTATIVE (AFU_ORTHOLOGUE AFUA_1G05150)-RELATED"/>
    <property type="match status" value="1"/>
</dbReference>
<dbReference type="InterPro" id="IPR036236">
    <property type="entry name" value="Znf_C2H2_sf"/>
</dbReference>
<evidence type="ECO:0000313" key="12">
    <source>
        <dbReference type="Proteomes" id="UP000009328"/>
    </source>
</evidence>
<keyword evidence="4 7" id="KW-0863">Zinc-finger</keyword>
<dbReference type="AlphaFoldDB" id="K0KHT9"/>
<evidence type="ECO:0000256" key="7">
    <source>
        <dbReference type="PROSITE-ProRule" id="PRU00042"/>
    </source>
</evidence>
<evidence type="ECO:0000259" key="9">
    <source>
        <dbReference type="PROSITE" id="PS50157"/>
    </source>
</evidence>
<evidence type="ECO:0000256" key="5">
    <source>
        <dbReference type="ARBA" id="ARBA00022833"/>
    </source>
</evidence>
<name>K0KHT9_WICCF</name>
<dbReference type="GO" id="GO:0043565">
    <property type="term" value="F:sequence-specific DNA binding"/>
    <property type="evidence" value="ECO:0007669"/>
    <property type="project" value="TreeGrafter"/>
</dbReference>
<dbReference type="PROSITE" id="PS50157">
    <property type="entry name" value="ZINC_FINGER_C2H2_2"/>
    <property type="match status" value="2"/>
</dbReference>
<reference evidence="11 12" key="1">
    <citation type="journal article" date="2012" name="Eukaryot. Cell">
        <title>Draft genome sequence of Wickerhamomyces ciferrii NRRL Y-1031 F-60-10.</title>
        <authorList>
            <person name="Schneider J."/>
            <person name="Andrea H."/>
            <person name="Blom J."/>
            <person name="Jaenicke S."/>
            <person name="Ruckert C."/>
            <person name="Schorsch C."/>
            <person name="Szczepanowski R."/>
            <person name="Farwick M."/>
            <person name="Goesmann A."/>
            <person name="Puhler A."/>
            <person name="Schaffer S."/>
            <person name="Tauch A."/>
            <person name="Kohler T."/>
            <person name="Brinkrolf K."/>
        </authorList>
    </citation>
    <scope>NUCLEOTIDE SEQUENCE [LARGE SCALE GENOMIC DNA]</scope>
    <source>
        <strain evidence="12">ATCC 14091 / BCRC 22168 / CBS 111 / JCM 3599 / NBRC 0793 / NRRL Y-1031 F-60-10</strain>
    </source>
</reference>
<dbReference type="PROSITE" id="PS50808">
    <property type="entry name" value="ZF_BED"/>
    <property type="match status" value="1"/>
</dbReference>
<dbReference type="PROSITE" id="PS00028">
    <property type="entry name" value="ZINC_FINGER_C2H2_1"/>
    <property type="match status" value="2"/>
</dbReference>
<proteinExistence type="predicted"/>
<evidence type="ECO:0000256" key="2">
    <source>
        <dbReference type="ARBA" id="ARBA00022723"/>
    </source>
</evidence>
<evidence type="ECO:0000256" key="3">
    <source>
        <dbReference type="ARBA" id="ARBA00022737"/>
    </source>
</evidence>
<dbReference type="HOGENOM" id="CLU_1023798_0_0_1"/>
<dbReference type="SUPFAM" id="SSF57667">
    <property type="entry name" value="beta-beta-alpha zinc fingers"/>
    <property type="match status" value="1"/>
</dbReference>
<keyword evidence="3" id="KW-0677">Repeat</keyword>
<comment type="subcellular location">
    <subcellularLocation>
        <location evidence="1">Nucleus</location>
    </subcellularLocation>
</comment>
<evidence type="ECO:0000256" key="1">
    <source>
        <dbReference type="ARBA" id="ARBA00004123"/>
    </source>
</evidence>
<keyword evidence="6" id="KW-0539">Nucleus</keyword>
<dbReference type="InParanoid" id="K0KHT9"/>
<keyword evidence="12" id="KW-1185">Reference proteome</keyword>
<dbReference type="Gene3D" id="3.30.160.60">
    <property type="entry name" value="Classic Zinc Finger"/>
    <property type="match status" value="2"/>
</dbReference>
<evidence type="ECO:0000256" key="8">
    <source>
        <dbReference type="SAM" id="MobiDB-lite"/>
    </source>
</evidence>
<evidence type="ECO:0000313" key="11">
    <source>
        <dbReference type="EMBL" id="CCH42581.1"/>
    </source>
</evidence>
<accession>K0KHT9</accession>
<feature type="domain" description="BED-type" evidence="10">
    <location>
        <begin position="229"/>
        <end position="272"/>
    </location>
</feature>
<dbReference type="GO" id="GO:0005634">
    <property type="term" value="C:nucleus"/>
    <property type="evidence" value="ECO:0007669"/>
    <property type="project" value="UniProtKB-SubCell"/>
</dbReference>
<protein>
    <submittedName>
        <fullName evidence="11">Zinc finger protein</fullName>
    </submittedName>
</protein>
<feature type="domain" description="C2H2-type" evidence="9">
    <location>
        <begin position="248"/>
        <end position="272"/>
    </location>
</feature>
<evidence type="ECO:0000259" key="10">
    <source>
        <dbReference type="PROSITE" id="PS50808"/>
    </source>
</evidence>
<dbReference type="FunFam" id="3.30.160.60:FF:000145">
    <property type="entry name" value="Zinc finger protein 574"/>
    <property type="match status" value="1"/>
</dbReference>
<organism evidence="11 12">
    <name type="scientific">Wickerhamomyces ciferrii (strain ATCC 14091 / BCRC 22168 / CBS 111 / JCM 3599 / NBRC 0793 / NRRL Y-1031 F-60-10)</name>
    <name type="common">Yeast</name>
    <name type="synonym">Pichia ciferrii</name>
    <dbReference type="NCBI Taxonomy" id="1206466"/>
    <lineage>
        <taxon>Eukaryota</taxon>
        <taxon>Fungi</taxon>
        <taxon>Dikarya</taxon>
        <taxon>Ascomycota</taxon>
        <taxon>Saccharomycotina</taxon>
        <taxon>Saccharomycetes</taxon>
        <taxon>Phaffomycetales</taxon>
        <taxon>Wickerhamomycetaceae</taxon>
        <taxon>Wickerhamomyces</taxon>
    </lineage>
</organism>
<keyword evidence="2" id="KW-0479">Metal-binding</keyword>
<dbReference type="Proteomes" id="UP000009328">
    <property type="component" value="Unassembled WGS sequence"/>
</dbReference>
<dbReference type="STRING" id="1206466.K0KHT9"/>